<evidence type="ECO:0000313" key="2">
    <source>
        <dbReference type="EMBL" id="JAD49892.1"/>
    </source>
</evidence>
<keyword evidence="1" id="KW-1133">Transmembrane helix</keyword>
<feature type="transmembrane region" description="Helical" evidence="1">
    <location>
        <begin position="12"/>
        <end position="32"/>
    </location>
</feature>
<organism evidence="2">
    <name type="scientific">Arundo donax</name>
    <name type="common">Giant reed</name>
    <name type="synonym">Donax arundinaceus</name>
    <dbReference type="NCBI Taxonomy" id="35708"/>
    <lineage>
        <taxon>Eukaryota</taxon>
        <taxon>Viridiplantae</taxon>
        <taxon>Streptophyta</taxon>
        <taxon>Embryophyta</taxon>
        <taxon>Tracheophyta</taxon>
        <taxon>Spermatophyta</taxon>
        <taxon>Magnoliopsida</taxon>
        <taxon>Liliopsida</taxon>
        <taxon>Poales</taxon>
        <taxon>Poaceae</taxon>
        <taxon>PACMAD clade</taxon>
        <taxon>Arundinoideae</taxon>
        <taxon>Arundineae</taxon>
        <taxon>Arundo</taxon>
    </lineage>
</organism>
<protein>
    <submittedName>
        <fullName evidence="2">Uncharacterized protein</fullName>
    </submittedName>
</protein>
<keyword evidence="1" id="KW-0812">Transmembrane</keyword>
<reference evidence="2" key="2">
    <citation type="journal article" date="2015" name="Data Brief">
        <title>Shoot transcriptome of the giant reed, Arundo donax.</title>
        <authorList>
            <person name="Barrero R.A."/>
            <person name="Guerrero F.D."/>
            <person name="Moolhuijzen P."/>
            <person name="Goolsby J.A."/>
            <person name="Tidwell J."/>
            <person name="Bellgard S.E."/>
            <person name="Bellgard M.I."/>
        </authorList>
    </citation>
    <scope>NUCLEOTIDE SEQUENCE</scope>
    <source>
        <tissue evidence="2">Shoot tissue taken approximately 20 cm above the soil surface</tissue>
    </source>
</reference>
<proteinExistence type="predicted"/>
<dbReference type="AlphaFoldDB" id="A0A0A9AS16"/>
<name>A0A0A9AS16_ARUDO</name>
<sequence>MENVNENHFCPFFGFIFVHTLLIAYLISINVTHMVDAYLTLRGLVEKHNRTGMFRSTR</sequence>
<accession>A0A0A9AS16</accession>
<dbReference type="EMBL" id="GBRH01248003">
    <property type="protein sequence ID" value="JAD49892.1"/>
    <property type="molecule type" value="Transcribed_RNA"/>
</dbReference>
<keyword evidence="1" id="KW-0472">Membrane</keyword>
<evidence type="ECO:0000256" key="1">
    <source>
        <dbReference type="SAM" id="Phobius"/>
    </source>
</evidence>
<reference evidence="2" key="1">
    <citation type="submission" date="2014-09" db="EMBL/GenBank/DDBJ databases">
        <authorList>
            <person name="Magalhaes I.L.F."/>
            <person name="Oliveira U."/>
            <person name="Santos F.R."/>
            <person name="Vidigal T.H.D.A."/>
            <person name="Brescovit A.D."/>
            <person name="Santos A.J."/>
        </authorList>
    </citation>
    <scope>NUCLEOTIDE SEQUENCE</scope>
    <source>
        <tissue evidence="2">Shoot tissue taken approximately 20 cm above the soil surface</tissue>
    </source>
</reference>